<dbReference type="InterPro" id="IPR014717">
    <property type="entry name" value="Transl_elong_EF1B/ribsomal_bS6"/>
</dbReference>
<organism evidence="2 3">
    <name type="scientific">candidate division CPR2 bacterium GW2011_GWC1_41_48</name>
    <dbReference type="NCBI Taxonomy" id="1618344"/>
    <lineage>
        <taxon>Bacteria</taxon>
        <taxon>Bacteria division CPR2</taxon>
    </lineage>
</organism>
<feature type="transmembrane region" description="Helical" evidence="1">
    <location>
        <begin position="12"/>
        <end position="35"/>
    </location>
</feature>
<evidence type="ECO:0000313" key="2">
    <source>
        <dbReference type="EMBL" id="KKS09323.1"/>
    </source>
</evidence>
<dbReference type="InterPro" id="IPR007445">
    <property type="entry name" value="PilO"/>
</dbReference>
<sequence length="186" mass="20621">MELENQGRSGYSALVIVIAIIFAILVSVLGIRPLLASNAKLTKERDQKLAELKRYTQKRDILVDAAKKETELNALKIKILEALPQSSDPTAIFAQIEGISKGLNVDTRSVKQSSASKAKNASVHEIVLNVASGGTYDDLHKTLEKLETSLRIFNVKKISLSPKKGDRIDYSFNISTYYKDEVKLED</sequence>
<dbReference type="GO" id="GO:0043683">
    <property type="term" value="P:type IV pilus assembly"/>
    <property type="evidence" value="ECO:0007669"/>
    <property type="project" value="InterPro"/>
</dbReference>
<protein>
    <recommendedName>
        <fullName evidence="4">Pilus assembly protein, PilO</fullName>
    </recommendedName>
</protein>
<evidence type="ECO:0000313" key="3">
    <source>
        <dbReference type="Proteomes" id="UP000033869"/>
    </source>
</evidence>
<comment type="caution">
    <text evidence="2">The sequence shown here is derived from an EMBL/GenBank/DDBJ whole genome shotgun (WGS) entry which is preliminary data.</text>
</comment>
<evidence type="ECO:0000256" key="1">
    <source>
        <dbReference type="SAM" id="Phobius"/>
    </source>
</evidence>
<proteinExistence type="predicted"/>
<gene>
    <name evidence="2" type="ORF">UU65_C0002G0101</name>
</gene>
<reference evidence="2 3" key="1">
    <citation type="journal article" date="2015" name="Nature">
        <title>rRNA introns, odd ribosomes, and small enigmatic genomes across a large radiation of phyla.</title>
        <authorList>
            <person name="Brown C.T."/>
            <person name="Hug L.A."/>
            <person name="Thomas B.C."/>
            <person name="Sharon I."/>
            <person name="Castelle C.J."/>
            <person name="Singh A."/>
            <person name="Wilkins M.J."/>
            <person name="Williams K.H."/>
            <person name="Banfield J.F."/>
        </authorList>
    </citation>
    <scope>NUCLEOTIDE SEQUENCE [LARGE SCALE GENOMIC DNA]</scope>
</reference>
<dbReference type="Proteomes" id="UP000033869">
    <property type="component" value="Unassembled WGS sequence"/>
</dbReference>
<name>A0A0G0Z8F4_UNCC2</name>
<keyword evidence="1" id="KW-0472">Membrane</keyword>
<dbReference type="AlphaFoldDB" id="A0A0G0Z8F4"/>
<keyword evidence="1" id="KW-0812">Transmembrane</keyword>
<dbReference type="GO" id="GO:0043107">
    <property type="term" value="P:type IV pilus-dependent motility"/>
    <property type="evidence" value="ECO:0007669"/>
    <property type="project" value="InterPro"/>
</dbReference>
<evidence type="ECO:0008006" key="4">
    <source>
        <dbReference type="Google" id="ProtNLM"/>
    </source>
</evidence>
<keyword evidence="1" id="KW-1133">Transmembrane helix</keyword>
<dbReference type="Gene3D" id="3.30.70.60">
    <property type="match status" value="1"/>
</dbReference>
<dbReference type="EMBL" id="LCBL01000002">
    <property type="protein sequence ID" value="KKS09323.1"/>
    <property type="molecule type" value="Genomic_DNA"/>
</dbReference>
<dbReference type="Pfam" id="PF04350">
    <property type="entry name" value="PilO"/>
    <property type="match status" value="1"/>
</dbReference>
<accession>A0A0G0Z8F4</accession>